<dbReference type="PANTHER" id="PTHR47708">
    <property type="match status" value="1"/>
</dbReference>
<dbReference type="EMBL" id="JADKIO010000005">
    <property type="protein sequence ID" value="MBK9795651.1"/>
    <property type="molecule type" value="Genomic_DNA"/>
</dbReference>
<comment type="caution">
    <text evidence="2">The sequence shown here is derived from an EMBL/GenBank/DDBJ whole genome shotgun (WGS) entry which is preliminary data.</text>
</comment>
<name>A0A9D7SF07_9BACT</name>
<dbReference type="InterPro" id="IPR056362">
    <property type="entry name" value="AtuA-like_ferredoxin_dom"/>
</dbReference>
<dbReference type="Pfam" id="PF23544">
    <property type="entry name" value="AtuA_ferredoxin"/>
    <property type="match status" value="1"/>
</dbReference>
<organism evidence="2 3">
    <name type="scientific">Candidatus Geothrix skivensis</name>
    <dbReference type="NCBI Taxonomy" id="2954439"/>
    <lineage>
        <taxon>Bacteria</taxon>
        <taxon>Pseudomonadati</taxon>
        <taxon>Acidobacteriota</taxon>
        <taxon>Holophagae</taxon>
        <taxon>Holophagales</taxon>
        <taxon>Holophagaceae</taxon>
        <taxon>Geothrix</taxon>
    </lineage>
</organism>
<dbReference type="PANTHER" id="PTHR47708:SF2">
    <property type="entry name" value="SI:CH73-132F6.5"/>
    <property type="match status" value="1"/>
</dbReference>
<evidence type="ECO:0000313" key="3">
    <source>
        <dbReference type="Proteomes" id="UP000886657"/>
    </source>
</evidence>
<dbReference type="Proteomes" id="UP000886657">
    <property type="component" value="Unassembled WGS sequence"/>
</dbReference>
<proteinExistence type="predicted"/>
<gene>
    <name evidence="2" type="ORF">IPP58_04015</name>
</gene>
<reference evidence="2" key="1">
    <citation type="submission" date="2020-10" db="EMBL/GenBank/DDBJ databases">
        <title>Connecting structure to function with the recovery of over 1000 high-quality activated sludge metagenome-assembled genomes encoding full-length rRNA genes using long-read sequencing.</title>
        <authorList>
            <person name="Singleton C.M."/>
            <person name="Petriglieri F."/>
            <person name="Kristensen J.M."/>
            <person name="Kirkegaard R.H."/>
            <person name="Michaelsen T.Y."/>
            <person name="Andersen M.H."/>
            <person name="Karst S.M."/>
            <person name="Dueholm M.S."/>
            <person name="Nielsen P.H."/>
            <person name="Albertsen M."/>
        </authorList>
    </citation>
    <scope>NUCLEOTIDE SEQUENCE</scope>
    <source>
        <strain evidence="2">Skiv_18-Q3-R9-52_MAXAC.067</strain>
    </source>
</reference>
<evidence type="ECO:0000313" key="2">
    <source>
        <dbReference type="EMBL" id="MBK9795651.1"/>
    </source>
</evidence>
<protein>
    <recommendedName>
        <fullName evidence="1">AtuA-like ferredoxin-fold domain-containing protein</fullName>
    </recommendedName>
</protein>
<sequence length="115" mass="12541">MTRIRLEDIAHARSGDKGDGSNVGVIAYTEAGFRFLQKHLTAECVKNHFSTICKGSVERFEVPNLKAINFILHDSLGGGGSESVKTDAQGKTHGQALLRMELDLPADFTLADLQR</sequence>
<evidence type="ECO:0000259" key="1">
    <source>
        <dbReference type="Pfam" id="PF23544"/>
    </source>
</evidence>
<feature type="domain" description="AtuA-like ferredoxin-fold" evidence="1">
    <location>
        <begin position="4"/>
        <end position="102"/>
    </location>
</feature>
<dbReference type="AlphaFoldDB" id="A0A9D7SF07"/>
<accession>A0A9D7SF07</accession>